<dbReference type="InterPro" id="IPR015590">
    <property type="entry name" value="Aldehyde_DH_dom"/>
</dbReference>
<reference evidence="5" key="1">
    <citation type="journal article" date="2019" name="Int. J. Syst. Evol. Microbiol.">
        <title>The Global Catalogue of Microorganisms (GCM) 10K type strain sequencing project: providing services to taxonomists for standard genome sequencing and annotation.</title>
        <authorList>
            <consortium name="The Broad Institute Genomics Platform"/>
            <consortium name="The Broad Institute Genome Sequencing Center for Infectious Disease"/>
            <person name="Wu L."/>
            <person name="Ma J."/>
        </authorList>
    </citation>
    <scope>NUCLEOTIDE SEQUENCE [LARGE SCALE GENOMIC DNA]</scope>
    <source>
        <strain evidence="5">CGMCC 1.12470</strain>
    </source>
</reference>
<dbReference type="Pfam" id="PF00171">
    <property type="entry name" value="Aldedh"/>
    <property type="match status" value="1"/>
</dbReference>
<gene>
    <name evidence="4" type="ORF">ACFSL4_28760</name>
</gene>
<protein>
    <submittedName>
        <fullName evidence="4">Aldehyde dehydrogenase family protein</fullName>
    </submittedName>
</protein>
<keyword evidence="1" id="KW-0560">Oxidoreductase</keyword>
<feature type="region of interest" description="Disordered" evidence="2">
    <location>
        <begin position="1"/>
        <end position="33"/>
    </location>
</feature>
<evidence type="ECO:0000313" key="5">
    <source>
        <dbReference type="Proteomes" id="UP001597261"/>
    </source>
</evidence>
<evidence type="ECO:0000256" key="1">
    <source>
        <dbReference type="ARBA" id="ARBA00023002"/>
    </source>
</evidence>
<dbReference type="SUPFAM" id="SSF53720">
    <property type="entry name" value="ALDH-like"/>
    <property type="match status" value="1"/>
</dbReference>
<evidence type="ECO:0000313" key="4">
    <source>
        <dbReference type="EMBL" id="MFD1662071.1"/>
    </source>
</evidence>
<name>A0ABW4IYM9_9ACTN</name>
<comment type="caution">
    <text evidence="4">The sequence shown here is derived from an EMBL/GenBank/DDBJ whole genome shotgun (WGS) entry which is preliminary data.</text>
</comment>
<proteinExistence type="predicted"/>
<dbReference type="Gene3D" id="3.40.605.10">
    <property type="entry name" value="Aldehyde Dehydrogenase, Chain A, domain 1"/>
    <property type="match status" value="1"/>
</dbReference>
<accession>A0ABW4IYM9</accession>
<feature type="domain" description="Aldehyde dehydrogenase" evidence="3">
    <location>
        <begin position="76"/>
        <end position="296"/>
    </location>
</feature>
<sequence length="336" mass="35193">MSGKSDTTEKTVKSVKSGKAEKSTKAEKGAKDVTSEPRLAVFKTYKLYVGGKFPRSESGRVYEVTTATSDAGAAGKGNWLANAPLASRKDARDAVVAARKAFGGWSGATAYNRGQILYRVAEMLEGRKEQFVREVADAEGLSRAEAALRVEAAIDRWVWYAGWTDKIAQVVGGGNPVAGPYFNLSTPEPMGVVAVVAPQESSFLGLVSVVAPVIATGNTAVVIASERSPLPALSLGEVLATSDVPGGVVNVLSGRTAEVAAPLAAHQDVNAIDLAGADDVLARELEIAAADNLKRVLRPQPVDYFSTPGTERLTAFLETKTVWHPTGSLGASGSSY</sequence>
<organism evidence="4 5">
    <name type="scientific">Streptomyces caeni</name>
    <dbReference type="NCBI Taxonomy" id="2307231"/>
    <lineage>
        <taxon>Bacteria</taxon>
        <taxon>Bacillati</taxon>
        <taxon>Actinomycetota</taxon>
        <taxon>Actinomycetes</taxon>
        <taxon>Kitasatosporales</taxon>
        <taxon>Streptomycetaceae</taxon>
        <taxon>Streptomyces</taxon>
    </lineage>
</organism>
<evidence type="ECO:0000256" key="2">
    <source>
        <dbReference type="SAM" id="MobiDB-lite"/>
    </source>
</evidence>
<keyword evidence="5" id="KW-1185">Reference proteome</keyword>
<dbReference type="EMBL" id="JBHUDX010000085">
    <property type="protein sequence ID" value="MFD1662071.1"/>
    <property type="molecule type" value="Genomic_DNA"/>
</dbReference>
<dbReference type="PANTHER" id="PTHR11699">
    <property type="entry name" value="ALDEHYDE DEHYDROGENASE-RELATED"/>
    <property type="match status" value="1"/>
</dbReference>
<dbReference type="InterPro" id="IPR016161">
    <property type="entry name" value="Ald_DH/histidinol_DH"/>
</dbReference>
<dbReference type="RefSeq" id="WP_381089054.1">
    <property type="nucleotide sequence ID" value="NZ_JBHUDX010000085.1"/>
</dbReference>
<dbReference type="Proteomes" id="UP001597261">
    <property type="component" value="Unassembled WGS sequence"/>
</dbReference>
<dbReference type="InterPro" id="IPR016162">
    <property type="entry name" value="Ald_DH_N"/>
</dbReference>
<evidence type="ECO:0000259" key="3">
    <source>
        <dbReference type="Pfam" id="PF00171"/>
    </source>
</evidence>